<dbReference type="GO" id="GO:0005634">
    <property type="term" value="C:nucleus"/>
    <property type="evidence" value="ECO:0007669"/>
    <property type="project" value="InterPro"/>
</dbReference>
<dbReference type="EnsemblMetazoa" id="AALB009318-RA">
    <property type="protein sequence ID" value="AALB009318-PA"/>
    <property type="gene ID" value="AALB009318"/>
</dbReference>
<dbReference type="Proteomes" id="UP000069272">
    <property type="component" value="Chromosome 2R"/>
</dbReference>
<keyword evidence="1" id="KW-0479">Metal-binding</keyword>
<proteinExistence type="predicted"/>
<dbReference type="AlphaFoldDB" id="A0A182FRZ1"/>
<dbReference type="PROSITE" id="PS51915">
    <property type="entry name" value="ZAD"/>
    <property type="match status" value="1"/>
</dbReference>
<evidence type="ECO:0000256" key="2">
    <source>
        <dbReference type="ARBA" id="ARBA00022737"/>
    </source>
</evidence>
<dbReference type="FunFam" id="3.30.160.60:FF:000446">
    <property type="entry name" value="Zinc finger protein"/>
    <property type="match status" value="1"/>
</dbReference>
<dbReference type="Pfam" id="PF13912">
    <property type="entry name" value="zf-C2H2_6"/>
    <property type="match status" value="2"/>
</dbReference>
<dbReference type="SMART" id="SM00355">
    <property type="entry name" value="ZnF_C2H2"/>
    <property type="match status" value="11"/>
</dbReference>
<dbReference type="GO" id="GO:0000785">
    <property type="term" value="C:chromatin"/>
    <property type="evidence" value="ECO:0007669"/>
    <property type="project" value="UniProtKB-ARBA"/>
</dbReference>
<dbReference type="KEGG" id="aali:118458912"/>
<dbReference type="Pfam" id="PF00096">
    <property type="entry name" value="zf-C2H2"/>
    <property type="match status" value="8"/>
</dbReference>
<name>A0A182FRZ1_ANOAL</name>
<dbReference type="SUPFAM" id="SSF57667">
    <property type="entry name" value="beta-beta-alpha zinc fingers"/>
    <property type="match status" value="6"/>
</dbReference>
<dbReference type="VEuPathDB" id="VectorBase:AALB009318"/>
<dbReference type="InterPro" id="IPR013087">
    <property type="entry name" value="Znf_C2H2_type"/>
</dbReference>
<dbReference type="PROSITE" id="PS00028">
    <property type="entry name" value="ZINC_FINGER_C2H2_1"/>
    <property type="match status" value="10"/>
</dbReference>
<protein>
    <submittedName>
        <fullName evidence="5">Uncharacterized protein</fullName>
    </submittedName>
</protein>
<dbReference type="Gene3D" id="3.30.160.60">
    <property type="entry name" value="Classic Zinc Finger"/>
    <property type="match status" value="10"/>
</dbReference>
<dbReference type="VEuPathDB" id="VectorBase:AALB20_034709"/>
<dbReference type="STRING" id="7167.A0A182FRZ1"/>
<keyword evidence="4" id="KW-0862">Zinc</keyword>
<evidence type="ECO:0000256" key="1">
    <source>
        <dbReference type="ARBA" id="ARBA00022723"/>
    </source>
</evidence>
<evidence type="ECO:0000313" key="6">
    <source>
        <dbReference type="Proteomes" id="UP000069272"/>
    </source>
</evidence>
<dbReference type="FunFam" id="3.30.160.60:FF:000110">
    <property type="entry name" value="Zinc finger protein-like"/>
    <property type="match status" value="1"/>
</dbReference>
<organism evidence="5 6">
    <name type="scientific">Anopheles albimanus</name>
    <name type="common">New world malaria mosquito</name>
    <dbReference type="NCBI Taxonomy" id="7167"/>
    <lineage>
        <taxon>Eukaryota</taxon>
        <taxon>Metazoa</taxon>
        <taxon>Ecdysozoa</taxon>
        <taxon>Arthropoda</taxon>
        <taxon>Hexapoda</taxon>
        <taxon>Insecta</taxon>
        <taxon>Pterygota</taxon>
        <taxon>Neoptera</taxon>
        <taxon>Endopterygota</taxon>
        <taxon>Diptera</taxon>
        <taxon>Nematocera</taxon>
        <taxon>Culicoidea</taxon>
        <taxon>Culicidae</taxon>
        <taxon>Anophelinae</taxon>
        <taxon>Anopheles</taxon>
    </lineage>
</organism>
<reference evidence="5" key="2">
    <citation type="submission" date="2022-08" db="UniProtKB">
        <authorList>
            <consortium name="EnsemblMetazoa"/>
        </authorList>
    </citation>
    <scope>IDENTIFICATION</scope>
    <source>
        <strain evidence="5">STECLA/ALBI9_A</strain>
    </source>
</reference>
<dbReference type="OrthoDB" id="8895262at2759"/>
<keyword evidence="3" id="KW-0863">Zinc-finger</keyword>
<keyword evidence="6" id="KW-1185">Reference proteome</keyword>
<dbReference type="FunFam" id="3.30.160.60:FF:000690">
    <property type="entry name" value="Zinc finger protein 354C"/>
    <property type="match status" value="1"/>
</dbReference>
<dbReference type="FunFam" id="3.30.160.60:FF:000202">
    <property type="entry name" value="Zinc finger protein 574"/>
    <property type="match status" value="1"/>
</dbReference>
<dbReference type="GO" id="GO:0032502">
    <property type="term" value="P:developmental process"/>
    <property type="evidence" value="ECO:0007669"/>
    <property type="project" value="UniProtKB-ARBA"/>
</dbReference>
<dbReference type="PANTHER" id="PTHR24379:SF121">
    <property type="entry name" value="C2H2-TYPE DOMAIN-CONTAINING PROTEIN"/>
    <property type="match status" value="1"/>
</dbReference>
<dbReference type="FunFam" id="3.30.160.60:FF:000100">
    <property type="entry name" value="Zinc finger 45-like"/>
    <property type="match status" value="1"/>
</dbReference>
<dbReference type="GO" id="GO:0043565">
    <property type="term" value="F:sequence-specific DNA binding"/>
    <property type="evidence" value="ECO:0007669"/>
    <property type="project" value="UniProtKB-ARBA"/>
</dbReference>
<dbReference type="InterPro" id="IPR012934">
    <property type="entry name" value="Znf_AD"/>
</dbReference>
<accession>A0A182FRZ1</accession>
<evidence type="ECO:0000256" key="4">
    <source>
        <dbReference type="ARBA" id="ARBA00022833"/>
    </source>
</evidence>
<dbReference type="GO" id="GO:0003682">
    <property type="term" value="F:chromatin binding"/>
    <property type="evidence" value="ECO:0007669"/>
    <property type="project" value="UniProtKB-ARBA"/>
</dbReference>
<sequence length="653" mass="74573">MDNFAAVAGDAPDFLSCTPPSSSDPKIIYLDRICRTCLEEKEKDQLKDLFEYCLAETIMSCTTISITESDGLPCHICLDCCSQVERSCNFRHMSEQSDATIRSLIEQSVVIKQDSETKYEVLNVVLTDSNGNTETSAVVVPIEEFRFQLVNSSEVSVEQYGDKPTDTVSVMDSSETIAPEEQIPPTVKSTLKEYDDLYSLPVNPNELLNELSQTPPPERRAKEAAVAPGESATKESTILKNLKKELSEFIGSSCTIVPKETEIVDENEDDEMIHVNYLKDALTEEYIQIMETQLASSVPNDIPGTAQEQLEQEHLNNLINASMEAEGSRPVVHSADTEEQSTRHCKLCDVHFGERRLYRAHVKRMHSEKRYECSNCSRKFTDKSMLNNHLLRHTGEKAHVCSECNAKFYERNMLNMHMRTHSGQRPYACEHCDKRFTKRSILTTHLKVHREPRPHVCTVCQKGFKLSWQLKAHTRIHTNEKPFQCPQCQKRFNQNGNLIVHMRTHSGEKPYQCKDCDKAFPSKGELAGHMRQHTGEKKTKKIACSLCPKLFAANYDLAIHMRTHTKERPFGCSVCGKRFLMHVHLTVHMRSHTGEKPFACTLCEKAFTTRYQLKTHNYVHTGEKNYECDVCHRKFSSATNRNTHRKTHDRTIS</sequence>
<evidence type="ECO:0000313" key="5">
    <source>
        <dbReference type="EnsemblMetazoa" id="AALB009318-PA"/>
    </source>
</evidence>
<dbReference type="GO" id="GO:0040029">
    <property type="term" value="P:epigenetic regulation of gene expression"/>
    <property type="evidence" value="ECO:0007669"/>
    <property type="project" value="UniProtKB-ARBA"/>
</dbReference>
<dbReference type="PANTHER" id="PTHR24379">
    <property type="entry name" value="KRAB AND ZINC FINGER DOMAIN-CONTAINING"/>
    <property type="match status" value="1"/>
</dbReference>
<dbReference type="FunFam" id="3.30.160.60:FF:000072">
    <property type="entry name" value="zinc finger protein 143 isoform X1"/>
    <property type="match status" value="1"/>
</dbReference>
<evidence type="ECO:0000256" key="3">
    <source>
        <dbReference type="ARBA" id="ARBA00022771"/>
    </source>
</evidence>
<dbReference type="PROSITE" id="PS50157">
    <property type="entry name" value="ZINC_FINGER_C2H2_2"/>
    <property type="match status" value="10"/>
</dbReference>
<dbReference type="GO" id="GO:0006355">
    <property type="term" value="P:regulation of DNA-templated transcription"/>
    <property type="evidence" value="ECO:0007669"/>
    <property type="project" value="UniProtKB-ARBA"/>
</dbReference>
<keyword evidence="2" id="KW-0677">Repeat</keyword>
<dbReference type="SMART" id="SM00868">
    <property type="entry name" value="zf-AD"/>
    <property type="match status" value="1"/>
</dbReference>
<dbReference type="SUPFAM" id="SSF57716">
    <property type="entry name" value="Glucocorticoid receptor-like (DNA-binding domain)"/>
    <property type="match status" value="1"/>
</dbReference>
<reference evidence="5 6" key="1">
    <citation type="journal article" date="2017" name="G3 (Bethesda)">
        <title>The Physical Genome Mapping of Anopheles albimanus Corrected Scaffold Misassemblies and Identified Interarm Rearrangements in Genus Anopheles.</title>
        <authorList>
            <person name="Artemov G.N."/>
            <person name="Peery A.N."/>
            <person name="Jiang X."/>
            <person name="Tu Z."/>
            <person name="Stegniy V.N."/>
            <person name="Sharakhova M.V."/>
            <person name="Sharakhov I.V."/>
        </authorList>
    </citation>
    <scope>NUCLEOTIDE SEQUENCE [LARGE SCALE GENOMIC DNA]</scope>
    <source>
        <strain evidence="5 6">ALBI9_A</strain>
    </source>
</reference>
<dbReference type="GO" id="GO:0008270">
    <property type="term" value="F:zinc ion binding"/>
    <property type="evidence" value="ECO:0007669"/>
    <property type="project" value="UniProtKB-UniRule"/>
</dbReference>
<dbReference type="FunFam" id="3.30.160.60:FF:002343">
    <property type="entry name" value="Zinc finger protein 33A"/>
    <property type="match status" value="2"/>
</dbReference>
<dbReference type="GeneID" id="118458912"/>
<dbReference type="InterPro" id="IPR036236">
    <property type="entry name" value="Znf_C2H2_sf"/>
</dbReference>
<dbReference type="Pfam" id="PF07776">
    <property type="entry name" value="zf-AD"/>
    <property type="match status" value="1"/>
</dbReference>
<dbReference type="RefSeq" id="XP_035777769.1">
    <property type="nucleotide sequence ID" value="XM_035921876.1"/>
</dbReference>